<keyword evidence="2" id="KW-0732">Signal</keyword>
<feature type="chain" id="PRO_5032569429" evidence="2">
    <location>
        <begin position="21"/>
        <end position="126"/>
    </location>
</feature>
<reference evidence="3" key="1">
    <citation type="journal article" date="2020" name="G3 (Bethesda)">
        <title>High-Quality Assemblies for Three Invasive Social Wasps from the &lt;i&gt;Vespula&lt;/i&gt; Genus.</title>
        <authorList>
            <person name="Harrop T.W.R."/>
            <person name="Guhlin J."/>
            <person name="McLaughlin G.M."/>
            <person name="Permina E."/>
            <person name="Stockwell P."/>
            <person name="Gilligan J."/>
            <person name="Le Lec M.F."/>
            <person name="Gruber M.A.M."/>
            <person name="Quinn O."/>
            <person name="Lovegrove M."/>
            <person name="Duncan E.J."/>
            <person name="Remnant E.J."/>
            <person name="Van Eeckhoven J."/>
            <person name="Graham B."/>
            <person name="Knapp R.A."/>
            <person name="Langford K.W."/>
            <person name="Kronenberg Z."/>
            <person name="Press M.O."/>
            <person name="Eacker S.M."/>
            <person name="Wilson-Rankin E.E."/>
            <person name="Purcell J."/>
            <person name="Lester P.J."/>
            <person name="Dearden P.K."/>
        </authorList>
    </citation>
    <scope>NUCLEOTIDE SEQUENCE</scope>
    <source>
        <strain evidence="3">Marl-1</strain>
    </source>
</reference>
<evidence type="ECO:0000313" key="3">
    <source>
        <dbReference type="EMBL" id="KAF7412497.1"/>
    </source>
</evidence>
<feature type="compositionally biased region" description="Basic residues" evidence="1">
    <location>
        <begin position="40"/>
        <end position="49"/>
    </location>
</feature>
<feature type="compositionally biased region" description="Basic and acidic residues" evidence="1">
    <location>
        <begin position="77"/>
        <end position="104"/>
    </location>
</feature>
<accession>A0A834KUY0</accession>
<gene>
    <name evidence="3" type="ORF">HZH66_001393</name>
</gene>
<evidence type="ECO:0000256" key="1">
    <source>
        <dbReference type="SAM" id="MobiDB-lite"/>
    </source>
</evidence>
<dbReference type="AlphaFoldDB" id="A0A834KUY0"/>
<feature type="region of interest" description="Disordered" evidence="1">
    <location>
        <begin position="34"/>
        <end position="106"/>
    </location>
</feature>
<protein>
    <submittedName>
        <fullName evidence="3">Uncharacterized protein</fullName>
    </submittedName>
</protein>
<name>A0A834KUY0_VESVU</name>
<feature type="signal peptide" evidence="2">
    <location>
        <begin position="1"/>
        <end position="20"/>
    </location>
</feature>
<organism evidence="3 4">
    <name type="scientific">Vespula vulgaris</name>
    <name type="common">Yellow jacket</name>
    <name type="synonym">Wasp</name>
    <dbReference type="NCBI Taxonomy" id="7454"/>
    <lineage>
        <taxon>Eukaryota</taxon>
        <taxon>Metazoa</taxon>
        <taxon>Ecdysozoa</taxon>
        <taxon>Arthropoda</taxon>
        <taxon>Hexapoda</taxon>
        <taxon>Insecta</taxon>
        <taxon>Pterygota</taxon>
        <taxon>Neoptera</taxon>
        <taxon>Endopterygota</taxon>
        <taxon>Hymenoptera</taxon>
        <taxon>Apocrita</taxon>
        <taxon>Aculeata</taxon>
        <taxon>Vespoidea</taxon>
        <taxon>Vespidae</taxon>
        <taxon>Vespinae</taxon>
        <taxon>Vespula</taxon>
    </lineage>
</organism>
<evidence type="ECO:0000256" key="2">
    <source>
        <dbReference type="SAM" id="SignalP"/>
    </source>
</evidence>
<comment type="caution">
    <text evidence="3">The sequence shown here is derived from an EMBL/GenBank/DDBJ whole genome shotgun (WGS) entry which is preliminary data.</text>
</comment>
<dbReference type="Proteomes" id="UP000614350">
    <property type="component" value="Unassembled WGS sequence"/>
</dbReference>
<sequence>MAVAVAVVAVVSSCELLAGGCELTEQTFQQFLLLEAPSAKSRRGGRRRGRGEERRREENRGEEKRTEQKRRKRREEKRREEKRREEKRREEKRREEKRREEKIGRTKGSHLELVVYEFIAAESSGR</sequence>
<keyword evidence="4" id="KW-1185">Reference proteome</keyword>
<feature type="compositionally biased region" description="Basic and acidic residues" evidence="1">
    <location>
        <begin position="50"/>
        <end position="66"/>
    </location>
</feature>
<dbReference type="EMBL" id="JACSEA010000001">
    <property type="protein sequence ID" value="KAF7412497.1"/>
    <property type="molecule type" value="Genomic_DNA"/>
</dbReference>
<evidence type="ECO:0000313" key="4">
    <source>
        <dbReference type="Proteomes" id="UP000614350"/>
    </source>
</evidence>
<feature type="compositionally biased region" description="Basic residues" evidence="1">
    <location>
        <begin position="67"/>
        <end position="76"/>
    </location>
</feature>
<proteinExistence type="predicted"/>